<dbReference type="InterPro" id="IPR007248">
    <property type="entry name" value="Mpv17_PMP22"/>
</dbReference>
<dbReference type="AlphaFoldDB" id="A0A0D2UHT2"/>
<evidence type="ECO:0000256" key="5">
    <source>
        <dbReference type="ARBA" id="ARBA00023136"/>
    </source>
</evidence>
<feature type="transmembrane region" description="Helical" evidence="6">
    <location>
        <begin position="54"/>
        <end position="72"/>
    </location>
</feature>
<proteinExistence type="inferred from homology"/>
<dbReference type="OMA" id="KFLYTWM"/>
<name>A0A0D2UHT2_CAPO3</name>
<protein>
    <submittedName>
        <fullName evidence="7">Mpv17 protein</fullName>
    </submittedName>
</protein>
<keyword evidence="5 6" id="KW-0472">Membrane</keyword>
<dbReference type="InParanoid" id="A0A0D2UHT2"/>
<dbReference type="PhylomeDB" id="A0A0D2UHT2"/>
<dbReference type="PANTHER" id="PTHR11266">
    <property type="entry name" value="PEROXISOMAL MEMBRANE PROTEIN 2, PXMP2 MPV17"/>
    <property type="match status" value="1"/>
</dbReference>
<dbReference type="eggNOG" id="KOG1944">
    <property type="taxonomic scope" value="Eukaryota"/>
</dbReference>
<dbReference type="FunCoup" id="A0A0D2UHT2">
    <property type="interactions" value="278"/>
</dbReference>
<comment type="similarity">
    <text evidence="2 6">Belongs to the peroxisomal membrane protein PXMP2/4 family.</text>
</comment>
<comment type="subcellular location">
    <subcellularLocation>
        <location evidence="1">Membrane</location>
        <topology evidence="1">Multi-pass membrane protein</topology>
    </subcellularLocation>
</comment>
<evidence type="ECO:0000256" key="4">
    <source>
        <dbReference type="ARBA" id="ARBA00022989"/>
    </source>
</evidence>
<accession>A0A0D2UHT2</accession>
<evidence type="ECO:0000313" key="7">
    <source>
        <dbReference type="EMBL" id="KJE94646.1"/>
    </source>
</evidence>
<dbReference type="GO" id="GO:0016020">
    <property type="term" value="C:membrane"/>
    <property type="evidence" value="ECO:0007669"/>
    <property type="project" value="UniProtKB-SubCell"/>
</dbReference>
<dbReference type="EMBL" id="KE346367">
    <property type="protein sequence ID" value="KJE94646.1"/>
    <property type="molecule type" value="Genomic_DNA"/>
</dbReference>
<dbReference type="PANTHER" id="PTHR11266:SF17">
    <property type="entry name" value="PROTEIN MPV17"/>
    <property type="match status" value="1"/>
</dbReference>
<evidence type="ECO:0000256" key="2">
    <source>
        <dbReference type="ARBA" id="ARBA00006824"/>
    </source>
</evidence>
<dbReference type="GO" id="GO:0015267">
    <property type="term" value="F:channel activity"/>
    <property type="evidence" value="ECO:0007669"/>
    <property type="project" value="TreeGrafter"/>
</dbReference>
<keyword evidence="8" id="KW-1185">Reference proteome</keyword>
<dbReference type="OrthoDB" id="430207at2759"/>
<feature type="transmembrane region" description="Helical" evidence="6">
    <location>
        <begin position="16"/>
        <end position="34"/>
    </location>
</feature>
<keyword evidence="3 6" id="KW-0812">Transmembrane</keyword>
<sequence length="194" mass="21944">MVLWSWYLYMLERRPIVMSAISTGTLMATGDLIAQQAIDRKGRDHDLVRTARMAAIGFCFVGPVMRLWYTGLEKIVPASKLSTRTAALTKMAIDQTVFAPFIISSFYVNLGLLHNDSMAQIETRLRSELKDTLIANWKVWPATQLLNFYFVPMQHRVLVVNAVSLGWNSYLGWRAHRKDPSIEEVVAASPAPTK</sequence>
<gene>
    <name evidence="7" type="ORF">CAOG_005261</name>
</gene>
<evidence type="ECO:0000256" key="3">
    <source>
        <dbReference type="ARBA" id="ARBA00022692"/>
    </source>
</evidence>
<evidence type="ECO:0000256" key="6">
    <source>
        <dbReference type="RuleBase" id="RU363053"/>
    </source>
</evidence>
<evidence type="ECO:0000256" key="1">
    <source>
        <dbReference type="ARBA" id="ARBA00004141"/>
    </source>
</evidence>
<organism evidence="7 8">
    <name type="scientific">Capsaspora owczarzaki (strain ATCC 30864)</name>
    <dbReference type="NCBI Taxonomy" id="595528"/>
    <lineage>
        <taxon>Eukaryota</taxon>
        <taxon>Filasterea</taxon>
        <taxon>Capsaspora</taxon>
    </lineage>
</organism>
<reference evidence="8" key="1">
    <citation type="submission" date="2011-02" db="EMBL/GenBank/DDBJ databases">
        <title>The Genome Sequence of Capsaspora owczarzaki ATCC 30864.</title>
        <authorList>
            <person name="Russ C."/>
            <person name="Cuomo C."/>
            <person name="Burger G."/>
            <person name="Gray M.W."/>
            <person name="Holland P.W.H."/>
            <person name="King N."/>
            <person name="Lang F.B.F."/>
            <person name="Roger A.J."/>
            <person name="Ruiz-Trillo I."/>
            <person name="Young S.K."/>
            <person name="Zeng Q."/>
            <person name="Gargeya S."/>
            <person name="Alvarado L."/>
            <person name="Berlin A."/>
            <person name="Chapman S.B."/>
            <person name="Chen Z."/>
            <person name="Freedman E."/>
            <person name="Gellesch M."/>
            <person name="Goldberg J."/>
            <person name="Griggs A."/>
            <person name="Gujja S."/>
            <person name="Heilman E."/>
            <person name="Heiman D."/>
            <person name="Howarth C."/>
            <person name="Mehta T."/>
            <person name="Neiman D."/>
            <person name="Pearson M."/>
            <person name="Roberts A."/>
            <person name="Saif S."/>
            <person name="Shea T."/>
            <person name="Shenoy N."/>
            <person name="Sisk P."/>
            <person name="Stolte C."/>
            <person name="Sykes S."/>
            <person name="White J."/>
            <person name="Yandava C."/>
            <person name="Haas B."/>
            <person name="Nusbaum C."/>
            <person name="Birren B."/>
        </authorList>
    </citation>
    <scope>NUCLEOTIDE SEQUENCE</scope>
    <source>
        <strain evidence="8">ATCC 30864</strain>
    </source>
</reference>
<feature type="transmembrane region" description="Helical" evidence="6">
    <location>
        <begin position="92"/>
        <end position="113"/>
    </location>
</feature>
<dbReference type="GO" id="GO:0005739">
    <property type="term" value="C:mitochondrion"/>
    <property type="evidence" value="ECO:0007669"/>
    <property type="project" value="TreeGrafter"/>
</dbReference>
<dbReference type="RefSeq" id="XP_004346946.1">
    <property type="nucleotide sequence ID" value="XM_004346896.2"/>
</dbReference>
<dbReference type="Pfam" id="PF04117">
    <property type="entry name" value="Mpv17_PMP22"/>
    <property type="match status" value="1"/>
</dbReference>
<dbReference type="GO" id="GO:1901858">
    <property type="term" value="P:regulation of mitochondrial DNA metabolic process"/>
    <property type="evidence" value="ECO:0007669"/>
    <property type="project" value="TreeGrafter"/>
</dbReference>
<keyword evidence="4 6" id="KW-1133">Transmembrane helix</keyword>
<dbReference type="STRING" id="595528.A0A0D2UHT2"/>
<dbReference type="Proteomes" id="UP000008743">
    <property type="component" value="Unassembled WGS sequence"/>
</dbReference>
<evidence type="ECO:0000313" key="8">
    <source>
        <dbReference type="Proteomes" id="UP000008743"/>
    </source>
</evidence>